<dbReference type="PANTHER" id="PTHR22602:SF0">
    <property type="entry name" value="TRANSFERASE CAF17, MITOCHONDRIAL-RELATED"/>
    <property type="match status" value="1"/>
</dbReference>
<accession>A0A9P6WMP6</accession>
<keyword evidence="3" id="KW-0496">Mitochondrion</keyword>
<keyword evidence="2" id="KW-0809">Transit peptide</keyword>
<evidence type="ECO:0000256" key="3">
    <source>
        <dbReference type="ARBA" id="ARBA00023128"/>
    </source>
</evidence>
<dbReference type="OrthoDB" id="191995at2759"/>
<dbReference type="SUPFAM" id="SSF103025">
    <property type="entry name" value="Folate-binding domain"/>
    <property type="match status" value="1"/>
</dbReference>
<reference evidence="5" key="1">
    <citation type="submission" date="2020-11" db="EMBL/GenBank/DDBJ databases">
        <title>Kefir isolates.</title>
        <authorList>
            <person name="Marcisauskas S."/>
            <person name="Kim Y."/>
            <person name="Blasche S."/>
        </authorList>
    </citation>
    <scope>NUCLEOTIDE SEQUENCE</scope>
    <source>
        <strain evidence="5">Olga-1</strain>
    </source>
</reference>
<dbReference type="Proteomes" id="UP000697127">
    <property type="component" value="Unassembled WGS sequence"/>
</dbReference>
<dbReference type="PANTHER" id="PTHR22602">
    <property type="entry name" value="TRANSFERASE CAF17, MITOCHONDRIAL-RELATED"/>
    <property type="match status" value="1"/>
</dbReference>
<comment type="subcellular location">
    <subcellularLocation>
        <location evidence="1">Mitochondrion matrix</location>
    </subcellularLocation>
</comment>
<dbReference type="GO" id="GO:0016226">
    <property type="term" value="P:iron-sulfur cluster assembly"/>
    <property type="evidence" value="ECO:0007669"/>
    <property type="project" value="TreeGrafter"/>
</dbReference>
<dbReference type="Gene3D" id="3.30.1360.120">
    <property type="entry name" value="Probable tRNA modification gtpase trme, domain 1"/>
    <property type="match status" value="1"/>
</dbReference>
<name>A0A9P6WMP6_9ASCO</name>
<protein>
    <submittedName>
        <fullName evidence="5">Ccr4 associated factor</fullName>
    </submittedName>
</protein>
<gene>
    <name evidence="5" type="primary">CAF17</name>
    <name evidence="5" type="ORF">C6P40_000342</name>
</gene>
<sequence length="467" mass="53397">MFSFNRVSITGLSFVVTGKRFISVPSKLPLKGLIKLENSKFLQISGQDASVFINGLTTIKMVPKYLKKNQTTISAADVNNETILNSINLSQDEINTSNWGILHESEEFDPEEPDELPMRLGIRRDGRFGLLLRANGRIFSDLFIYPSPFNITNDNKDSEPSYLIEILNKNQFKPIQMMLKLHKLRSKVNIKEVNLTSWFYYNDTKEGFKIYDSIFENYFNNSFSKNSKIANDLSLKFISENQLSLTKESISKLSGFAIDDRSDYFGYRIVVSDPNSEPPILNEKILPYESYIERRIQHGIVENSDLGNIATLPFECNIDWMHGINYDKGCYMGQELTIRTWTGNGTARRILPIKFDEKIPDLKDSFEKLELRVIIDDNDILKDEKSNNIAFNPFGSSSDSSNSNSKPVRARRDVGKVGEVLVNDGICGLARIEKRYFDWDKIQTKKVKVVHNGITYMATIDSSIWNS</sequence>
<comment type="caution">
    <text evidence="5">The sequence shown here is derived from an EMBL/GenBank/DDBJ whole genome shotgun (WGS) entry which is preliminary data.</text>
</comment>
<dbReference type="AlphaFoldDB" id="A0A9P6WMP6"/>
<evidence type="ECO:0000256" key="4">
    <source>
        <dbReference type="ARBA" id="ARBA00093447"/>
    </source>
</evidence>
<dbReference type="InterPro" id="IPR027266">
    <property type="entry name" value="TrmE/GcvT-like"/>
</dbReference>
<dbReference type="InterPro" id="IPR045179">
    <property type="entry name" value="YgfZ/GcvT"/>
</dbReference>
<evidence type="ECO:0000313" key="6">
    <source>
        <dbReference type="Proteomes" id="UP000697127"/>
    </source>
</evidence>
<evidence type="ECO:0000256" key="2">
    <source>
        <dbReference type="ARBA" id="ARBA00022946"/>
    </source>
</evidence>
<evidence type="ECO:0000313" key="5">
    <source>
        <dbReference type="EMBL" id="KAG0688942.1"/>
    </source>
</evidence>
<evidence type="ECO:0000256" key="1">
    <source>
        <dbReference type="ARBA" id="ARBA00004305"/>
    </source>
</evidence>
<dbReference type="InterPro" id="IPR017703">
    <property type="entry name" value="YgfZ/GCV_T_CS"/>
</dbReference>
<dbReference type="EMBL" id="PUHW01000112">
    <property type="protein sequence ID" value="KAG0688942.1"/>
    <property type="molecule type" value="Genomic_DNA"/>
</dbReference>
<proteinExistence type="inferred from homology"/>
<organism evidence="5 6">
    <name type="scientific">Pichia californica</name>
    <dbReference type="NCBI Taxonomy" id="460514"/>
    <lineage>
        <taxon>Eukaryota</taxon>
        <taxon>Fungi</taxon>
        <taxon>Dikarya</taxon>
        <taxon>Ascomycota</taxon>
        <taxon>Saccharomycotina</taxon>
        <taxon>Pichiomycetes</taxon>
        <taxon>Pichiales</taxon>
        <taxon>Pichiaceae</taxon>
        <taxon>Pichia</taxon>
    </lineage>
</organism>
<dbReference type="NCBIfam" id="TIGR03317">
    <property type="entry name" value="ygfZ_signature"/>
    <property type="match status" value="1"/>
</dbReference>
<comment type="similarity">
    <text evidence="4">Belongs to the GcvT family. CAF17/IBA57 subfamily.</text>
</comment>
<keyword evidence="6" id="KW-1185">Reference proteome</keyword>
<dbReference type="GO" id="GO:0005759">
    <property type="term" value="C:mitochondrial matrix"/>
    <property type="evidence" value="ECO:0007669"/>
    <property type="project" value="UniProtKB-SubCell"/>
</dbReference>